<comment type="caution">
    <text evidence="3">The sequence shown here is derived from an EMBL/GenBank/DDBJ whole genome shotgun (WGS) entry which is preliminary data.</text>
</comment>
<name>A0A8J5WVP3_ZIZPA</name>
<dbReference type="PROSITE" id="PS50006">
    <property type="entry name" value="FHA_DOMAIN"/>
    <property type="match status" value="1"/>
</dbReference>
<accession>A0A8J5WVP3</accession>
<dbReference type="OrthoDB" id="687730at2759"/>
<feature type="compositionally biased region" description="Basic and acidic residues" evidence="1">
    <location>
        <begin position="178"/>
        <end position="195"/>
    </location>
</feature>
<feature type="compositionally biased region" description="Acidic residues" evidence="1">
    <location>
        <begin position="196"/>
        <end position="205"/>
    </location>
</feature>
<feature type="compositionally biased region" description="Basic and acidic residues" evidence="1">
    <location>
        <begin position="313"/>
        <end position="325"/>
    </location>
</feature>
<keyword evidence="4" id="KW-1185">Reference proteome</keyword>
<reference evidence="3" key="2">
    <citation type="submission" date="2021-02" db="EMBL/GenBank/DDBJ databases">
        <authorList>
            <person name="Kimball J.A."/>
            <person name="Haas M.W."/>
            <person name="Macchietto M."/>
            <person name="Kono T."/>
            <person name="Duquette J."/>
            <person name="Shao M."/>
        </authorList>
    </citation>
    <scope>NUCLEOTIDE SEQUENCE</scope>
    <source>
        <tissue evidence="3">Fresh leaf tissue</tissue>
    </source>
</reference>
<dbReference type="AlphaFoldDB" id="A0A8J5WVP3"/>
<feature type="compositionally biased region" description="Basic residues" evidence="1">
    <location>
        <begin position="140"/>
        <end position="149"/>
    </location>
</feature>
<reference evidence="3" key="1">
    <citation type="journal article" date="2021" name="bioRxiv">
        <title>Whole Genome Assembly and Annotation of Northern Wild Rice, Zizania palustris L., Supports a Whole Genome Duplication in the Zizania Genus.</title>
        <authorList>
            <person name="Haas M."/>
            <person name="Kono T."/>
            <person name="Macchietto M."/>
            <person name="Millas R."/>
            <person name="McGilp L."/>
            <person name="Shao M."/>
            <person name="Duquette J."/>
            <person name="Hirsch C.N."/>
            <person name="Kimball J."/>
        </authorList>
    </citation>
    <scope>NUCLEOTIDE SEQUENCE</scope>
    <source>
        <tissue evidence="3">Fresh leaf tissue</tissue>
    </source>
</reference>
<feature type="domain" description="FHA" evidence="2">
    <location>
        <begin position="30"/>
        <end position="83"/>
    </location>
</feature>
<feature type="region of interest" description="Disordered" evidence="1">
    <location>
        <begin position="108"/>
        <end position="401"/>
    </location>
</feature>
<evidence type="ECO:0000313" key="3">
    <source>
        <dbReference type="EMBL" id="KAG8098018.1"/>
    </source>
</evidence>
<feature type="compositionally biased region" description="Low complexity" evidence="1">
    <location>
        <begin position="150"/>
        <end position="159"/>
    </location>
</feature>
<dbReference type="Proteomes" id="UP000729402">
    <property type="component" value="Unassembled WGS sequence"/>
</dbReference>
<evidence type="ECO:0000259" key="2">
    <source>
        <dbReference type="PROSITE" id="PS50006"/>
    </source>
</evidence>
<proteinExistence type="predicted"/>
<dbReference type="InterPro" id="IPR000253">
    <property type="entry name" value="FHA_dom"/>
</dbReference>
<dbReference type="PANTHER" id="PTHR23308">
    <property type="entry name" value="NUCLEAR INHIBITOR OF PROTEIN PHOSPHATASE-1"/>
    <property type="match status" value="1"/>
</dbReference>
<dbReference type="InterPro" id="IPR050923">
    <property type="entry name" value="Cell_Proc_Reg/RNA_Proc"/>
</dbReference>
<gene>
    <name evidence="3" type="ORF">GUJ93_ZPchr0013g35954</name>
</gene>
<dbReference type="SMART" id="SM00240">
    <property type="entry name" value="FHA"/>
    <property type="match status" value="1"/>
</dbReference>
<feature type="compositionally biased region" description="Basic residues" evidence="1">
    <location>
        <begin position="259"/>
        <end position="272"/>
    </location>
</feature>
<dbReference type="EMBL" id="JAAALK010000079">
    <property type="protein sequence ID" value="KAG8098018.1"/>
    <property type="molecule type" value="Genomic_DNA"/>
</dbReference>
<protein>
    <recommendedName>
        <fullName evidence="2">FHA domain-containing protein</fullName>
    </recommendedName>
</protein>
<organism evidence="3 4">
    <name type="scientific">Zizania palustris</name>
    <name type="common">Northern wild rice</name>
    <dbReference type="NCBI Taxonomy" id="103762"/>
    <lineage>
        <taxon>Eukaryota</taxon>
        <taxon>Viridiplantae</taxon>
        <taxon>Streptophyta</taxon>
        <taxon>Embryophyta</taxon>
        <taxon>Tracheophyta</taxon>
        <taxon>Spermatophyta</taxon>
        <taxon>Magnoliopsida</taxon>
        <taxon>Liliopsida</taxon>
        <taxon>Poales</taxon>
        <taxon>Poaceae</taxon>
        <taxon>BOP clade</taxon>
        <taxon>Oryzoideae</taxon>
        <taxon>Oryzeae</taxon>
        <taxon>Zizaniinae</taxon>
        <taxon>Zizania</taxon>
    </lineage>
</organism>
<feature type="compositionally biased region" description="Acidic residues" evidence="1">
    <location>
        <begin position="276"/>
        <end position="286"/>
    </location>
</feature>
<evidence type="ECO:0000313" key="4">
    <source>
        <dbReference type="Proteomes" id="UP000729402"/>
    </source>
</evidence>
<evidence type="ECO:0000256" key="1">
    <source>
        <dbReference type="SAM" id="MobiDB-lite"/>
    </source>
</evidence>
<sequence>MDGTPPVLTLVVKKGRRGGETRQCRAGAVFRVGRIVTGNDLAVRDVGASERHLSIEFLPPPAACWAVSDLGSCNGTSLNGVTLVPTVPSPLSDGDIIKIGESTVLTVSIAPDSDPNPGHSRSTRHSAAVAVEQEKPPTVTRRRQGRPKKAAAVAEPPAAVKEEPEEAAVVTRRGARKKAAEPPKAEEHENGKDEKQEEEEDEEEVAVVTRRGGRRKAAPEASLPPPPPRPRSTRVAARRGKAVDTSGLDEGESEVVGRGRGRGKRASARKARIASPEEDAGGEQEGEVAAPGEHIGNPPRATAATNGEEEEAKLEFADGEVERNAKASAEVEEVPVAQRGRPQRAPKGRANAQRAASDNGGEKENGGGDVEEDGKKDAVGSEGEEVDGKVEDSAGRSSLETMTLREWFERMYVYLPRMINEAADEAIAALQDRHQRIDEYISTLEDE</sequence>
<dbReference type="Pfam" id="PF00498">
    <property type="entry name" value="FHA"/>
    <property type="match status" value="1"/>
</dbReference>